<dbReference type="OrthoDB" id="9808666at2"/>
<dbReference type="Pfam" id="PF08922">
    <property type="entry name" value="DUF1905"/>
    <property type="match status" value="1"/>
</dbReference>
<dbReference type="Proteomes" id="UP000242561">
    <property type="component" value="Chromosome"/>
</dbReference>
<gene>
    <name evidence="1" type="ORF">LPB140_03035</name>
</gene>
<proteinExistence type="predicted"/>
<dbReference type="AlphaFoldDB" id="A0A1L3JA27"/>
<dbReference type="InterPro" id="IPR015018">
    <property type="entry name" value="DUF1905"/>
</dbReference>
<name>A0A1L3JA27_9SPHN</name>
<evidence type="ECO:0000313" key="1">
    <source>
        <dbReference type="EMBL" id="APG61969.1"/>
    </source>
</evidence>
<dbReference type="SUPFAM" id="SSF141694">
    <property type="entry name" value="AF2212/PG0164-like"/>
    <property type="match status" value="1"/>
</dbReference>
<dbReference type="RefSeq" id="WP_072558617.1">
    <property type="nucleotide sequence ID" value="NZ_CP018154.1"/>
</dbReference>
<sequence>MIETFTATGKIWIWQAEKGSWHFVNIESDVAAEIKLAALMLHGKRRGFGSIKVTATINETSWQTSIFPSKKIDGWILPIKAAVRKAENLVEGDEITLSLVI</sequence>
<dbReference type="Gene3D" id="2.40.30.100">
    <property type="entry name" value="AF2212/PG0164-like"/>
    <property type="match status" value="1"/>
</dbReference>
<keyword evidence="2" id="KW-1185">Reference proteome</keyword>
<evidence type="ECO:0008006" key="3">
    <source>
        <dbReference type="Google" id="ProtNLM"/>
    </source>
</evidence>
<organism evidence="1 2">
    <name type="scientific">Sphingorhabdus lutea</name>
    <dbReference type="NCBI Taxonomy" id="1913578"/>
    <lineage>
        <taxon>Bacteria</taxon>
        <taxon>Pseudomonadati</taxon>
        <taxon>Pseudomonadota</taxon>
        <taxon>Alphaproteobacteria</taxon>
        <taxon>Sphingomonadales</taxon>
        <taxon>Sphingomonadaceae</taxon>
        <taxon>Sphingorhabdus</taxon>
    </lineage>
</organism>
<evidence type="ECO:0000313" key="2">
    <source>
        <dbReference type="Proteomes" id="UP000242561"/>
    </source>
</evidence>
<reference evidence="1 2" key="1">
    <citation type="submission" date="2016-11" db="EMBL/GenBank/DDBJ databases">
        <title>Sphingorhabdus sp. LPB0140, isolated from marine environment.</title>
        <authorList>
            <person name="Kim E."/>
            <person name="Yi H."/>
        </authorList>
    </citation>
    <scope>NUCLEOTIDE SEQUENCE [LARGE SCALE GENOMIC DNA]</scope>
    <source>
        <strain evidence="1 2">LPB0140</strain>
    </source>
</reference>
<protein>
    <recommendedName>
        <fullName evidence="3">DUF1905 domain-containing protein</fullName>
    </recommendedName>
</protein>
<dbReference type="InterPro" id="IPR037079">
    <property type="entry name" value="AF2212/PG0164-like_sf"/>
</dbReference>
<dbReference type="EMBL" id="CP018154">
    <property type="protein sequence ID" value="APG61969.1"/>
    <property type="molecule type" value="Genomic_DNA"/>
</dbReference>
<dbReference type="KEGG" id="sphl:LPB140_03035"/>
<accession>A0A1L3JA27</accession>